<dbReference type="EMBL" id="GG745354">
    <property type="protein sequence ID" value="KNE67915.1"/>
    <property type="molecule type" value="Genomic_DNA"/>
</dbReference>
<reference evidence="3 4" key="1">
    <citation type="submission" date="2009-11" db="EMBL/GenBank/DDBJ databases">
        <title>Annotation of Allomyces macrogynus ATCC 38327.</title>
        <authorList>
            <consortium name="The Broad Institute Genome Sequencing Platform"/>
            <person name="Russ C."/>
            <person name="Cuomo C."/>
            <person name="Burger G."/>
            <person name="Gray M.W."/>
            <person name="Holland P.W.H."/>
            <person name="King N."/>
            <person name="Lang F.B.F."/>
            <person name="Roger A.J."/>
            <person name="Ruiz-Trillo I."/>
            <person name="Young S.K."/>
            <person name="Zeng Q."/>
            <person name="Gargeya S."/>
            <person name="Fitzgerald M."/>
            <person name="Haas B."/>
            <person name="Abouelleil A."/>
            <person name="Alvarado L."/>
            <person name="Arachchi H.M."/>
            <person name="Berlin A."/>
            <person name="Chapman S.B."/>
            <person name="Gearin G."/>
            <person name="Goldberg J."/>
            <person name="Griggs A."/>
            <person name="Gujja S."/>
            <person name="Hansen M."/>
            <person name="Heiman D."/>
            <person name="Howarth C."/>
            <person name="Larimer J."/>
            <person name="Lui A."/>
            <person name="MacDonald P.J.P."/>
            <person name="McCowen C."/>
            <person name="Montmayeur A."/>
            <person name="Murphy C."/>
            <person name="Neiman D."/>
            <person name="Pearson M."/>
            <person name="Priest M."/>
            <person name="Roberts A."/>
            <person name="Saif S."/>
            <person name="Shea T."/>
            <person name="Sisk P."/>
            <person name="Stolte C."/>
            <person name="Sykes S."/>
            <person name="Wortman J."/>
            <person name="Nusbaum C."/>
            <person name="Birren B."/>
        </authorList>
    </citation>
    <scope>NUCLEOTIDE SEQUENCE [LARGE SCALE GENOMIC DNA]</scope>
    <source>
        <strain evidence="3 4">ATCC 38327</strain>
    </source>
</reference>
<dbReference type="Gene3D" id="1.10.246.120">
    <property type="match status" value="1"/>
</dbReference>
<accession>A0A0L0SZX8</accession>
<feature type="domain" description="VPS9" evidence="2">
    <location>
        <begin position="318"/>
        <end position="457"/>
    </location>
</feature>
<evidence type="ECO:0000313" key="4">
    <source>
        <dbReference type="Proteomes" id="UP000054350"/>
    </source>
</evidence>
<dbReference type="PROSITE" id="PS51205">
    <property type="entry name" value="VPS9"/>
    <property type="match status" value="1"/>
</dbReference>
<dbReference type="STRING" id="578462.A0A0L0SZX8"/>
<dbReference type="OrthoDB" id="300289at2759"/>
<dbReference type="Gene3D" id="1.20.1050.80">
    <property type="entry name" value="VPS9 domain"/>
    <property type="match status" value="1"/>
</dbReference>
<dbReference type="PANTHER" id="PTHR23101:SF25">
    <property type="entry name" value="GTPASE-ACTIVATING PROTEIN AND VPS9 DOMAIN-CONTAINING PROTEIN 1"/>
    <property type="match status" value="1"/>
</dbReference>
<dbReference type="GO" id="GO:0005829">
    <property type="term" value="C:cytosol"/>
    <property type="evidence" value="ECO:0007669"/>
    <property type="project" value="TreeGrafter"/>
</dbReference>
<dbReference type="InterPro" id="IPR041545">
    <property type="entry name" value="DUF5601"/>
</dbReference>
<feature type="region of interest" description="Disordered" evidence="1">
    <location>
        <begin position="90"/>
        <end position="115"/>
    </location>
</feature>
<dbReference type="GO" id="GO:0030139">
    <property type="term" value="C:endocytic vesicle"/>
    <property type="evidence" value="ECO:0007669"/>
    <property type="project" value="TreeGrafter"/>
</dbReference>
<dbReference type="SUPFAM" id="SSF109993">
    <property type="entry name" value="VPS9 domain"/>
    <property type="match status" value="1"/>
</dbReference>
<dbReference type="InterPro" id="IPR003123">
    <property type="entry name" value="VPS9"/>
</dbReference>
<dbReference type="InterPro" id="IPR045046">
    <property type="entry name" value="Vps9-like"/>
</dbReference>
<dbReference type="PANTHER" id="PTHR23101">
    <property type="entry name" value="RAB GDP/GTP EXCHANGE FACTOR"/>
    <property type="match status" value="1"/>
</dbReference>
<feature type="region of interest" description="Disordered" evidence="1">
    <location>
        <begin position="1"/>
        <end position="59"/>
    </location>
</feature>
<dbReference type="Pfam" id="PF02204">
    <property type="entry name" value="VPS9"/>
    <property type="match status" value="1"/>
</dbReference>
<dbReference type="AlphaFoldDB" id="A0A0L0SZX8"/>
<dbReference type="Pfam" id="PF18151">
    <property type="entry name" value="DUF5601"/>
    <property type="match status" value="1"/>
</dbReference>
<feature type="compositionally biased region" description="Low complexity" evidence="1">
    <location>
        <begin position="1"/>
        <end position="16"/>
    </location>
</feature>
<evidence type="ECO:0000313" key="3">
    <source>
        <dbReference type="EMBL" id="KNE67914.1"/>
    </source>
</evidence>
<dbReference type="SMART" id="SM00167">
    <property type="entry name" value="VPS9"/>
    <property type="match status" value="1"/>
</dbReference>
<dbReference type="GO" id="GO:0016192">
    <property type="term" value="P:vesicle-mediated transport"/>
    <property type="evidence" value="ECO:0007669"/>
    <property type="project" value="InterPro"/>
</dbReference>
<reference evidence="4" key="2">
    <citation type="submission" date="2009-11" db="EMBL/GenBank/DDBJ databases">
        <title>The Genome Sequence of Allomyces macrogynus strain ATCC 38327.</title>
        <authorList>
            <consortium name="The Broad Institute Genome Sequencing Platform"/>
            <person name="Russ C."/>
            <person name="Cuomo C."/>
            <person name="Shea T."/>
            <person name="Young S.K."/>
            <person name="Zeng Q."/>
            <person name="Koehrsen M."/>
            <person name="Haas B."/>
            <person name="Borodovsky M."/>
            <person name="Guigo R."/>
            <person name="Alvarado L."/>
            <person name="Berlin A."/>
            <person name="Borenstein D."/>
            <person name="Chen Z."/>
            <person name="Engels R."/>
            <person name="Freedman E."/>
            <person name="Gellesch M."/>
            <person name="Goldberg J."/>
            <person name="Griggs A."/>
            <person name="Gujja S."/>
            <person name="Heiman D."/>
            <person name="Hepburn T."/>
            <person name="Howarth C."/>
            <person name="Jen D."/>
            <person name="Larson L."/>
            <person name="Lewis B."/>
            <person name="Mehta T."/>
            <person name="Park D."/>
            <person name="Pearson M."/>
            <person name="Roberts A."/>
            <person name="Saif S."/>
            <person name="Shenoy N."/>
            <person name="Sisk P."/>
            <person name="Stolte C."/>
            <person name="Sykes S."/>
            <person name="Walk T."/>
            <person name="White J."/>
            <person name="Yandava C."/>
            <person name="Burger G."/>
            <person name="Gray M.W."/>
            <person name="Holland P.W.H."/>
            <person name="King N."/>
            <person name="Lang F.B.F."/>
            <person name="Roger A.J."/>
            <person name="Ruiz-Trillo I."/>
            <person name="Lander E."/>
            <person name="Nusbaum C."/>
        </authorList>
    </citation>
    <scope>NUCLEOTIDE SEQUENCE [LARGE SCALE GENOMIC DNA]</scope>
    <source>
        <strain evidence="4">ATCC 38327</strain>
    </source>
</reference>
<protein>
    <recommendedName>
        <fullName evidence="2">VPS9 domain-containing protein</fullName>
    </recommendedName>
</protein>
<dbReference type="eggNOG" id="KOG2319">
    <property type="taxonomic scope" value="Eukaryota"/>
</dbReference>
<feature type="compositionally biased region" description="Acidic residues" evidence="1">
    <location>
        <begin position="49"/>
        <end position="59"/>
    </location>
</feature>
<evidence type="ECO:0000256" key="1">
    <source>
        <dbReference type="SAM" id="MobiDB-lite"/>
    </source>
</evidence>
<dbReference type="InterPro" id="IPR037191">
    <property type="entry name" value="VPS9_dom_sf"/>
</dbReference>
<feature type="compositionally biased region" description="Low complexity" evidence="1">
    <location>
        <begin position="29"/>
        <end position="40"/>
    </location>
</feature>
<name>A0A0L0SZX8_ALLM3</name>
<dbReference type="EMBL" id="GG745354">
    <property type="protein sequence ID" value="KNE67914.1"/>
    <property type="molecule type" value="Genomic_DNA"/>
</dbReference>
<proteinExistence type="predicted"/>
<dbReference type="GO" id="GO:0031267">
    <property type="term" value="F:small GTPase binding"/>
    <property type="evidence" value="ECO:0007669"/>
    <property type="project" value="TreeGrafter"/>
</dbReference>
<keyword evidence="4" id="KW-1185">Reference proteome</keyword>
<dbReference type="VEuPathDB" id="FungiDB:AMAG_12631"/>
<dbReference type="GO" id="GO:0005085">
    <property type="term" value="F:guanyl-nucleotide exchange factor activity"/>
    <property type="evidence" value="ECO:0007669"/>
    <property type="project" value="InterPro"/>
</dbReference>
<dbReference type="Proteomes" id="UP000054350">
    <property type="component" value="Unassembled WGS sequence"/>
</dbReference>
<sequence length="606" mass="64822">MSDLPQRPASAASGRAPPTPVQPLIQLDSSAPSSPATTAARLPDPSSPGDDDAQTATVDDEAIARLLQQEYDEEARQLAERERHAQMAARAAAAAARRSMELETTGSPRDAYPGNVPLEPVRHRSGSIASATGGGGFSMVEARDVVKTKITDLITLIKSEAQRAGQPLSALQTPTSPSAANVAIDRATDLPLVSPNPAAATAIASASVTAPSTSSSSTASVPFDFGQFLEQMRDRRALPLTKYFRSFLREFTKRGWTVTEQVKIVHDFLEFMAVQTSKNDLFASASDQELENAREGMEKLLMNKLYPHTFSPPTADDAVKDEVLYKKISILQWVELRHLDVNVDMNVAGPFLRVAQKELLKINDYKAPRDKLICILNSCKVIFGLIKQTSQAETADSFLPLLIFVTMQANPPKLISNVQYINRFRNPAKLQSEAGYYLTHLQGAIHFIESLDHTSLSINKAEFDAAIEARMAAIDEEEAEARARAVLATLDSSSSLGLAPATSRRNRGNSVVGAAAQQSAARADCGDGQETDRVVVALVAGRGRVAVPATTCDCANGPRGVVCAARAGLGGGACANDRHGSRVRTPRACRGAVADGRDPDRGGGVR</sequence>
<gene>
    <name evidence="3" type="ORF">AMAG_12631</name>
</gene>
<evidence type="ECO:0000259" key="2">
    <source>
        <dbReference type="PROSITE" id="PS51205"/>
    </source>
</evidence>
<organism evidence="3 4">
    <name type="scientific">Allomyces macrogynus (strain ATCC 38327)</name>
    <name type="common">Allomyces javanicus var. macrogynus</name>
    <dbReference type="NCBI Taxonomy" id="578462"/>
    <lineage>
        <taxon>Eukaryota</taxon>
        <taxon>Fungi</taxon>
        <taxon>Fungi incertae sedis</taxon>
        <taxon>Blastocladiomycota</taxon>
        <taxon>Blastocladiomycetes</taxon>
        <taxon>Blastocladiales</taxon>
        <taxon>Blastocladiaceae</taxon>
        <taxon>Allomyces</taxon>
    </lineage>
</organism>